<reference evidence="4" key="1">
    <citation type="submission" date="2018-10" db="EMBL/GenBank/DDBJ databases">
        <title>Transcriptome assembly of Aceria tosichella (Wheat curl mite) Type 2.</title>
        <authorList>
            <person name="Scully E.D."/>
            <person name="Geib S.M."/>
            <person name="Palmer N.A."/>
            <person name="Gupta A.K."/>
            <person name="Sarath G."/>
            <person name="Tatineni S."/>
        </authorList>
    </citation>
    <scope>NUCLEOTIDE SEQUENCE</scope>
    <source>
        <strain evidence="4">LincolnNE</strain>
    </source>
</reference>
<accession>A0A6G1SJE9</accession>
<feature type="region of interest" description="Disordered" evidence="3">
    <location>
        <begin position="1"/>
        <end position="36"/>
    </location>
</feature>
<name>A0A6G1SJE9_9ACAR</name>
<dbReference type="Pfam" id="PF03803">
    <property type="entry name" value="Scramblase"/>
    <property type="match status" value="1"/>
</dbReference>
<organism evidence="4">
    <name type="scientific">Aceria tosichella</name>
    <name type="common">wheat curl mite</name>
    <dbReference type="NCBI Taxonomy" id="561515"/>
    <lineage>
        <taxon>Eukaryota</taxon>
        <taxon>Metazoa</taxon>
        <taxon>Ecdysozoa</taxon>
        <taxon>Arthropoda</taxon>
        <taxon>Chelicerata</taxon>
        <taxon>Arachnida</taxon>
        <taxon>Acari</taxon>
        <taxon>Acariformes</taxon>
        <taxon>Trombidiformes</taxon>
        <taxon>Prostigmata</taxon>
        <taxon>Eupodina</taxon>
        <taxon>Eriophyoidea</taxon>
        <taxon>Eriophyidae</taxon>
        <taxon>Eriophyinae</taxon>
        <taxon>Aceriini</taxon>
        <taxon>Aceria</taxon>
    </lineage>
</organism>
<dbReference type="PANTHER" id="PTHR23248">
    <property type="entry name" value="PHOSPHOLIPID SCRAMBLASE-RELATED"/>
    <property type="match status" value="1"/>
</dbReference>
<evidence type="ECO:0000256" key="2">
    <source>
        <dbReference type="RuleBase" id="RU363116"/>
    </source>
</evidence>
<keyword evidence="2" id="KW-0106">Calcium</keyword>
<dbReference type="InterPro" id="IPR025659">
    <property type="entry name" value="Tubby-like_C"/>
</dbReference>
<comment type="similarity">
    <text evidence="1 2">Belongs to the phospholipid scramblase family.</text>
</comment>
<feature type="compositionally biased region" description="Low complexity" evidence="3">
    <location>
        <begin position="8"/>
        <end position="21"/>
    </location>
</feature>
<dbReference type="AlphaFoldDB" id="A0A6G1SJE9"/>
<dbReference type="SUPFAM" id="SSF54518">
    <property type="entry name" value="Tubby C-terminal domain-like"/>
    <property type="match status" value="1"/>
</dbReference>
<proteinExistence type="inferred from homology"/>
<dbReference type="EMBL" id="GGYP01005728">
    <property type="protein sequence ID" value="MDE50499.1"/>
    <property type="molecule type" value="Transcribed_RNA"/>
</dbReference>
<evidence type="ECO:0000256" key="1">
    <source>
        <dbReference type="ARBA" id="ARBA00005350"/>
    </source>
</evidence>
<dbReference type="GO" id="GO:0017128">
    <property type="term" value="F:phospholipid scramblase activity"/>
    <property type="evidence" value="ECO:0007669"/>
    <property type="project" value="InterPro"/>
</dbReference>
<gene>
    <name evidence="4" type="primary">Plscr1</name>
    <name evidence="4" type="ORF">g.1104</name>
</gene>
<evidence type="ECO:0000313" key="4">
    <source>
        <dbReference type="EMBL" id="MDE50499.1"/>
    </source>
</evidence>
<dbReference type="GO" id="GO:0005886">
    <property type="term" value="C:plasma membrane"/>
    <property type="evidence" value="ECO:0007669"/>
    <property type="project" value="TreeGrafter"/>
</dbReference>
<feature type="compositionally biased region" description="Polar residues" evidence="3">
    <location>
        <begin position="22"/>
        <end position="36"/>
    </location>
</feature>
<protein>
    <recommendedName>
        <fullName evidence="2">Phospholipid scramblase</fullName>
    </recommendedName>
</protein>
<comment type="cofactor">
    <cofactor evidence="2">
        <name>Ca(2+)</name>
        <dbReference type="ChEBI" id="CHEBI:29108"/>
    </cofactor>
</comment>
<keyword evidence="2" id="KW-0564">Palmitate</keyword>
<sequence>MSNQEFVQQQPGAPIQQQPGASFQQKQQQFGTPIQSRPVSHNQPGIIWCNSNFHSYLANATGFFVKQKLDLIQFIFGYEATNHYTIKDEEGNKAFYVRETSDECSRQLCGKFRDFKLTVSDTSGQDVLIMDRELDRLCCCPLLCSDSTIKVFTPSGLSLGSVVAHFSLFHPVLSIKDAAGNHLLHVKGPCCPVSWCCEPVVFDVENLDGVPIGTITKEWSGFFRETQTDAFNFSISFQQYLDPTIKAIMLAALFLIDYIYFEGKNNKER</sequence>
<evidence type="ECO:0000256" key="3">
    <source>
        <dbReference type="SAM" id="MobiDB-lite"/>
    </source>
</evidence>
<dbReference type="PANTHER" id="PTHR23248:SF9">
    <property type="entry name" value="PHOSPHOLIPID SCRAMBLASE"/>
    <property type="match status" value="1"/>
</dbReference>
<dbReference type="InterPro" id="IPR005552">
    <property type="entry name" value="Scramblase"/>
</dbReference>
<keyword evidence="2" id="KW-0449">Lipoprotein</keyword>
<comment type="function">
    <text evidence="2">May mediate accelerated ATP-independent bidirectional transbilayer migration of phospholipids upon binding calcium ions that results in a loss of phospholipid asymmetry in the plasma membrane.</text>
</comment>